<comment type="similarity">
    <text evidence="1 3 7">Belongs to the Glu/Leu/Phe/Val dehydrogenases family.</text>
</comment>
<evidence type="ECO:0000256" key="6">
    <source>
        <dbReference type="PIRSR" id="PIRSR000185-3"/>
    </source>
</evidence>
<dbReference type="InterPro" id="IPR014362">
    <property type="entry name" value="Glu_DH"/>
</dbReference>
<keyword evidence="5" id="KW-0547">Nucleotide-binding</keyword>
<feature type="site" description="Important for catalysis" evidence="6">
    <location>
        <position position="164"/>
    </location>
</feature>
<evidence type="ECO:0000313" key="9">
    <source>
        <dbReference type="EMBL" id="OHA13528.1"/>
    </source>
</evidence>
<feature type="binding site" evidence="5">
    <location>
        <position position="94"/>
    </location>
    <ligand>
        <name>substrate</name>
    </ligand>
</feature>
<feature type="binding site" evidence="5">
    <location>
        <position position="239"/>
    </location>
    <ligand>
        <name>NAD(+)</name>
        <dbReference type="ChEBI" id="CHEBI:57540"/>
    </ligand>
</feature>
<dbReference type="InterPro" id="IPR046346">
    <property type="entry name" value="Aminoacid_DH-like_N_sf"/>
</dbReference>
<dbReference type="SUPFAM" id="SSF53223">
    <property type="entry name" value="Aminoacid dehydrogenase-like, N-terminal domain"/>
    <property type="match status" value="1"/>
</dbReference>
<dbReference type="InterPro" id="IPR036291">
    <property type="entry name" value="NAD(P)-bd_dom_sf"/>
</dbReference>
<sequence length="431" mass="47701">MSENLNPKQIAQSQLLKVRPFVEIPEKIFLKLWEPERILKVRFAITIDNNSEALFLGYRSQHCSWIGPLKGGVRYHADVTEDEVVALSMWMTWKCAVMELPYGGGKGGVTFSRDPMLVTPERIEFLKDYFPKKMSRHVLENITRKFTEKIAPLIGPDKDIPAPDVNTDSQIMAWMMDEFSRGVGYTVPAVVTGKPIVLGGSLGRNEATARGTFITAIKALKYTKLLGEEKTVAIQGFGNAGSIAARLFHEAGFKVIAISDSKGGVVNSNGLNPRELEAIKAETGSVINYKDGERLSNEELLTLPCLVLVPAALENVITTKNADDIKAKVVAEAANGPTTPEADEILHANGVFVVPDILANAGGVTVSYYEWIQGREQDYWDENSVNMRLEARMKRAFDKVIAEYEKNTVNMRTAAYIHAVKRVVSAGKLRR</sequence>
<evidence type="ECO:0000259" key="8">
    <source>
        <dbReference type="SMART" id="SM00839"/>
    </source>
</evidence>
<keyword evidence="5" id="KW-0520">NAD</keyword>
<gene>
    <name evidence="9" type="ORF">A3G49_00355</name>
</gene>
<feature type="domain" description="Glutamate/phenylalanine/leucine/valine/L-tryptophan dehydrogenase C-terminal" evidence="8">
    <location>
        <begin position="201"/>
        <end position="431"/>
    </location>
</feature>
<reference evidence="9 10" key="1">
    <citation type="journal article" date="2016" name="Nat. Commun.">
        <title>Thousands of microbial genomes shed light on interconnected biogeochemical processes in an aquifer system.</title>
        <authorList>
            <person name="Anantharaman K."/>
            <person name="Brown C.T."/>
            <person name="Hug L.A."/>
            <person name="Sharon I."/>
            <person name="Castelle C.J."/>
            <person name="Probst A.J."/>
            <person name="Thomas B.C."/>
            <person name="Singh A."/>
            <person name="Wilkins M.J."/>
            <person name="Karaoz U."/>
            <person name="Brodie E.L."/>
            <person name="Williams K.H."/>
            <person name="Hubbard S.S."/>
            <person name="Banfield J.F."/>
        </authorList>
    </citation>
    <scope>NUCLEOTIDE SEQUENCE [LARGE SCALE GENOMIC DNA]</scope>
</reference>
<dbReference type="EMBL" id="MHQY01000025">
    <property type="protein sequence ID" value="OHA13528.1"/>
    <property type="molecule type" value="Genomic_DNA"/>
</dbReference>
<dbReference type="Gene3D" id="3.40.50.720">
    <property type="entry name" value="NAD(P)-binding Rossmann-like Domain"/>
    <property type="match status" value="1"/>
</dbReference>
<dbReference type="PRINTS" id="PR00082">
    <property type="entry name" value="GLFDHDRGNASE"/>
</dbReference>
<dbReference type="PANTHER" id="PTHR11606:SF13">
    <property type="entry name" value="GLUTAMATE DEHYDROGENASE 1, MITOCHONDRIAL"/>
    <property type="match status" value="1"/>
</dbReference>
<keyword evidence="2 3" id="KW-0560">Oxidoreductase</keyword>
<feature type="binding site" evidence="5">
    <location>
        <position position="208"/>
    </location>
    <ligand>
        <name>NAD(+)</name>
        <dbReference type="ChEBI" id="CHEBI:57540"/>
    </ligand>
</feature>
<organism evidence="9 10">
    <name type="scientific">Candidatus Sungbacteria bacterium RIFCSPLOWO2_12_FULL_41_11</name>
    <dbReference type="NCBI Taxonomy" id="1802286"/>
    <lineage>
        <taxon>Bacteria</taxon>
        <taxon>Candidatus Sungiibacteriota</taxon>
    </lineage>
</organism>
<dbReference type="InterPro" id="IPR006096">
    <property type="entry name" value="Glu/Leu/Phe/Val/Trp_DH_C"/>
</dbReference>
<evidence type="ECO:0000256" key="4">
    <source>
        <dbReference type="PIRSR" id="PIRSR000185-1"/>
    </source>
</evidence>
<accession>A0A1G2LPG6</accession>
<dbReference type="PIRSF" id="PIRSF000185">
    <property type="entry name" value="Glu_DH"/>
    <property type="match status" value="1"/>
</dbReference>
<evidence type="ECO:0000256" key="5">
    <source>
        <dbReference type="PIRSR" id="PIRSR000185-2"/>
    </source>
</evidence>
<dbReference type="PANTHER" id="PTHR11606">
    <property type="entry name" value="GLUTAMATE DEHYDROGENASE"/>
    <property type="match status" value="1"/>
</dbReference>
<dbReference type="GO" id="GO:0000166">
    <property type="term" value="F:nucleotide binding"/>
    <property type="evidence" value="ECO:0007669"/>
    <property type="project" value="UniProtKB-KW"/>
</dbReference>
<dbReference type="InterPro" id="IPR033922">
    <property type="entry name" value="NAD_bind_Glu_DH"/>
</dbReference>
<evidence type="ECO:0000256" key="3">
    <source>
        <dbReference type="PIRNR" id="PIRNR000185"/>
    </source>
</evidence>
<feature type="binding site" evidence="5">
    <location>
        <position position="70"/>
    </location>
    <ligand>
        <name>substrate</name>
    </ligand>
</feature>
<dbReference type="GO" id="GO:0006538">
    <property type="term" value="P:L-glutamate catabolic process"/>
    <property type="evidence" value="ECO:0007669"/>
    <property type="project" value="TreeGrafter"/>
</dbReference>
<feature type="active site" description="Proton donor" evidence="4">
    <location>
        <position position="106"/>
    </location>
</feature>
<proteinExistence type="inferred from homology"/>
<evidence type="ECO:0000256" key="1">
    <source>
        <dbReference type="ARBA" id="ARBA00006382"/>
    </source>
</evidence>
<protein>
    <recommendedName>
        <fullName evidence="3">Glutamate dehydrogenase</fullName>
    </recommendedName>
</protein>
<evidence type="ECO:0000256" key="2">
    <source>
        <dbReference type="ARBA" id="ARBA00023002"/>
    </source>
</evidence>
<feature type="binding site" evidence="5">
    <location>
        <position position="367"/>
    </location>
    <ligand>
        <name>substrate</name>
    </ligand>
</feature>
<evidence type="ECO:0000313" key="10">
    <source>
        <dbReference type="Proteomes" id="UP000177171"/>
    </source>
</evidence>
<dbReference type="Gene3D" id="3.40.50.10860">
    <property type="entry name" value="Leucine Dehydrogenase, chain A, domain 1"/>
    <property type="match status" value="1"/>
</dbReference>
<dbReference type="Pfam" id="PF02812">
    <property type="entry name" value="ELFV_dehydrog_N"/>
    <property type="match status" value="1"/>
</dbReference>
<dbReference type="Proteomes" id="UP000177171">
    <property type="component" value="Unassembled WGS sequence"/>
</dbReference>
<dbReference type="Pfam" id="PF00208">
    <property type="entry name" value="ELFV_dehydrog"/>
    <property type="match status" value="1"/>
</dbReference>
<dbReference type="GO" id="GO:0004352">
    <property type="term" value="F:glutamate dehydrogenase (NAD+) activity"/>
    <property type="evidence" value="ECO:0007669"/>
    <property type="project" value="TreeGrafter"/>
</dbReference>
<dbReference type="CDD" id="cd01076">
    <property type="entry name" value="NAD_bind_1_Glu_DH"/>
    <property type="match status" value="1"/>
</dbReference>
<dbReference type="SMART" id="SM00839">
    <property type="entry name" value="ELFV_dehydrog"/>
    <property type="match status" value="1"/>
</dbReference>
<evidence type="ECO:0000256" key="7">
    <source>
        <dbReference type="RuleBase" id="RU004417"/>
    </source>
</evidence>
<name>A0A1G2LPG6_9BACT</name>
<dbReference type="AlphaFoldDB" id="A0A1G2LPG6"/>
<dbReference type="InterPro" id="IPR006097">
    <property type="entry name" value="Glu/Leu/Phe/Val/Trp_DH_dimer"/>
</dbReference>
<dbReference type="InterPro" id="IPR006095">
    <property type="entry name" value="Glu/Leu/Phe/Val/Trp_DH"/>
</dbReference>
<dbReference type="SUPFAM" id="SSF51735">
    <property type="entry name" value="NAD(P)-binding Rossmann-fold domains"/>
    <property type="match status" value="1"/>
</dbReference>
<comment type="caution">
    <text evidence="9">The sequence shown here is derived from an EMBL/GenBank/DDBJ whole genome shotgun (WGS) entry which is preliminary data.</text>
</comment>